<dbReference type="EMBL" id="BAABBA010000001">
    <property type="protein sequence ID" value="GAA4285873.1"/>
    <property type="molecule type" value="Genomic_DNA"/>
</dbReference>
<evidence type="ECO:0008006" key="3">
    <source>
        <dbReference type="Google" id="ProtNLM"/>
    </source>
</evidence>
<dbReference type="InterPro" id="IPR027417">
    <property type="entry name" value="P-loop_NTPase"/>
</dbReference>
<comment type="caution">
    <text evidence="1">The sequence shown here is derived from an EMBL/GenBank/DDBJ whole genome shotgun (WGS) entry which is preliminary data.</text>
</comment>
<proteinExistence type="predicted"/>
<sequence>MGEREEPRATERADDGRPVAVLTCGPAGAGKTTYAQGLERQGYVRLSHDVEVRRRFGRYGVDIPADRFEEYNDAVRPLVKERLAELLHQGRDVVVDLSFWRKADRDTYKAIVEAAGGRWRLVYLDVPHDVLRRRLLARRARDDADAFPVPDELLARFLAGFEVPRGEGEEVVVVGEDAP</sequence>
<dbReference type="Pfam" id="PF13671">
    <property type="entry name" value="AAA_33"/>
    <property type="match status" value="1"/>
</dbReference>
<organism evidence="1 2">
    <name type="scientific">Georgenia daeguensis</name>
    <dbReference type="NCBI Taxonomy" id="908355"/>
    <lineage>
        <taxon>Bacteria</taxon>
        <taxon>Bacillati</taxon>
        <taxon>Actinomycetota</taxon>
        <taxon>Actinomycetes</taxon>
        <taxon>Micrococcales</taxon>
        <taxon>Bogoriellaceae</taxon>
        <taxon>Georgenia</taxon>
    </lineage>
</organism>
<evidence type="ECO:0000313" key="2">
    <source>
        <dbReference type="Proteomes" id="UP001499841"/>
    </source>
</evidence>
<dbReference type="Gene3D" id="3.40.50.300">
    <property type="entry name" value="P-loop containing nucleotide triphosphate hydrolases"/>
    <property type="match status" value="1"/>
</dbReference>
<reference evidence="2" key="1">
    <citation type="journal article" date="2019" name="Int. J. Syst. Evol. Microbiol.">
        <title>The Global Catalogue of Microorganisms (GCM) 10K type strain sequencing project: providing services to taxonomists for standard genome sequencing and annotation.</title>
        <authorList>
            <consortium name="The Broad Institute Genomics Platform"/>
            <consortium name="The Broad Institute Genome Sequencing Center for Infectious Disease"/>
            <person name="Wu L."/>
            <person name="Ma J."/>
        </authorList>
    </citation>
    <scope>NUCLEOTIDE SEQUENCE [LARGE SCALE GENOMIC DNA]</scope>
    <source>
        <strain evidence="2">JCM 17459</strain>
    </source>
</reference>
<name>A0ABP8EPG1_9MICO</name>
<keyword evidence="2" id="KW-1185">Reference proteome</keyword>
<accession>A0ABP8EPG1</accession>
<evidence type="ECO:0000313" key="1">
    <source>
        <dbReference type="EMBL" id="GAA4285873.1"/>
    </source>
</evidence>
<dbReference type="SUPFAM" id="SSF52540">
    <property type="entry name" value="P-loop containing nucleoside triphosphate hydrolases"/>
    <property type="match status" value="1"/>
</dbReference>
<dbReference type="RefSeq" id="WP_345036686.1">
    <property type="nucleotide sequence ID" value="NZ_BAABBA010000001.1"/>
</dbReference>
<protein>
    <recommendedName>
        <fullName evidence="3">AAA family ATPase</fullName>
    </recommendedName>
</protein>
<gene>
    <name evidence="1" type="ORF">GCM10022262_02320</name>
</gene>
<dbReference type="Proteomes" id="UP001499841">
    <property type="component" value="Unassembled WGS sequence"/>
</dbReference>